<feature type="domain" description="Ice-binding protein C-terminal" evidence="2">
    <location>
        <begin position="300"/>
        <end position="325"/>
    </location>
</feature>
<dbReference type="NCBIfam" id="TIGR02595">
    <property type="entry name" value="PEP_CTERM"/>
    <property type="match status" value="1"/>
</dbReference>
<organism evidence="4 5">
    <name type="scientific">Duganella fentianensis</name>
    <dbReference type="NCBI Taxonomy" id="2692177"/>
    <lineage>
        <taxon>Bacteria</taxon>
        <taxon>Pseudomonadati</taxon>
        <taxon>Pseudomonadota</taxon>
        <taxon>Betaproteobacteria</taxon>
        <taxon>Burkholderiales</taxon>
        <taxon>Oxalobacteraceae</taxon>
        <taxon>Telluria group</taxon>
        <taxon>Duganella</taxon>
    </lineage>
</organism>
<dbReference type="Proteomes" id="UP000444316">
    <property type="component" value="Unassembled WGS sequence"/>
</dbReference>
<protein>
    <submittedName>
        <fullName evidence="4">Choice-of-anchor A family protein</fullName>
    </submittedName>
</protein>
<feature type="signal peptide" evidence="1">
    <location>
        <begin position="1"/>
        <end position="25"/>
    </location>
</feature>
<comment type="caution">
    <text evidence="4">The sequence shown here is derived from an EMBL/GenBank/DDBJ whole genome shotgun (WGS) entry which is preliminary data.</text>
</comment>
<feature type="chain" id="PRO_5032679388" evidence="1">
    <location>
        <begin position="26"/>
        <end position="327"/>
    </location>
</feature>
<name>A0A845I529_9BURK</name>
<evidence type="ECO:0000259" key="2">
    <source>
        <dbReference type="Pfam" id="PF07589"/>
    </source>
</evidence>
<dbReference type="Pfam" id="PF07589">
    <property type="entry name" value="PEP-CTERM"/>
    <property type="match status" value="1"/>
</dbReference>
<gene>
    <name evidence="4" type="ORF">GTP23_20995</name>
</gene>
<feature type="domain" description="Choice-of-anchor A" evidence="3">
    <location>
        <begin position="32"/>
        <end position="288"/>
    </location>
</feature>
<evidence type="ECO:0000256" key="1">
    <source>
        <dbReference type="SAM" id="SignalP"/>
    </source>
</evidence>
<proteinExistence type="predicted"/>
<keyword evidence="1" id="KW-0732">Signal</keyword>
<dbReference type="InterPro" id="IPR026588">
    <property type="entry name" value="Choice_anch_A"/>
</dbReference>
<evidence type="ECO:0000259" key="3">
    <source>
        <dbReference type="Pfam" id="PF20597"/>
    </source>
</evidence>
<dbReference type="InterPro" id="IPR013424">
    <property type="entry name" value="Ice-binding_C"/>
</dbReference>
<dbReference type="AlphaFoldDB" id="A0A845I529"/>
<evidence type="ECO:0000313" key="5">
    <source>
        <dbReference type="Proteomes" id="UP000444316"/>
    </source>
</evidence>
<reference evidence="4" key="1">
    <citation type="submission" date="2019-12" db="EMBL/GenBank/DDBJ databases">
        <title>Novel species isolated from a subtropical stream in China.</title>
        <authorList>
            <person name="Lu H."/>
        </authorList>
    </citation>
    <scope>NUCLEOTIDE SEQUENCE [LARGE SCALE GENOMIC DNA]</scope>
    <source>
        <strain evidence="4">FT93W</strain>
    </source>
</reference>
<dbReference type="NCBIfam" id="NF035944">
    <property type="entry name" value="PEPxxWA-CTERM"/>
    <property type="match status" value="1"/>
</dbReference>
<keyword evidence="5" id="KW-1185">Reference proteome</keyword>
<dbReference type="NCBIfam" id="TIGR04215">
    <property type="entry name" value="choice_anch_A"/>
    <property type="match status" value="1"/>
</dbReference>
<dbReference type="Pfam" id="PF20597">
    <property type="entry name" value="pAdhesive_15"/>
    <property type="match status" value="1"/>
</dbReference>
<evidence type="ECO:0000313" key="4">
    <source>
        <dbReference type="EMBL" id="MYN47527.1"/>
    </source>
</evidence>
<dbReference type="EMBL" id="WWCL01000005">
    <property type="protein sequence ID" value="MYN47527.1"/>
    <property type="molecule type" value="Genomic_DNA"/>
</dbReference>
<sequence>MNTSNLIKRVLPLVLSIAAIGTAQAAVPSFNLGAASNYSAYIYGNVSKVTDIEGRLAVGGDFTASGTSIGYRAPYGSTGPSLVVGGNVSLTGGDIYAPPKTNVDTTVGYGPITSYNKTLNGKGVYGGSNTSSKYHDLTKTDISKVTDFAATKTSLTALSNTLSKQASNGTAVNFVNGGISLVGNGKSGVEVFNLNTNNLTNLNLSNVAKDAIVLINVTGTGTVTFGGGQDGQLEALRNNVLFNLNGATGVQISTFTWGSILANNANLTGTGHLEGSIVAKSISSAVEVGWEPFKGYVAAPVPEPETYAMMLAGLALVGGIARRRRKQ</sequence>
<accession>A0A845I529</accession>